<gene>
    <name evidence="1" type="ORF">D9758_018193</name>
</gene>
<reference evidence="1 2" key="1">
    <citation type="journal article" date="2020" name="ISME J.">
        <title>Uncovering the hidden diversity of litter-decomposition mechanisms in mushroom-forming fungi.</title>
        <authorList>
            <person name="Floudas D."/>
            <person name="Bentzer J."/>
            <person name="Ahren D."/>
            <person name="Johansson T."/>
            <person name="Persson P."/>
            <person name="Tunlid A."/>
        </authorList>
    </citation>
    <scope>NUCLEOTIDE SEQUENCE [LARGE SCALE GENOMIC DNA]</scope>
    <source>
        <strain evidence="1 2">CBS 291.85</strain>
    </source>
</reference>
<dbReference type="AlphaFoldDB" id="A0A8H5BTF2"/>
<keyword evidence="2" id="KW-1185">Reference proteome</keyword>
<evidence type="ECO:0000313" key="1">
    <source>
        <dbReference type="EMBL" id="KAF5329224.1"/>
    </source>
</evidence>
<organism evidence="1 2">
    <name type="scientific">Tetrapyrgos nigripes</name>
    <dbReference type="NCBI Taxonomy" id="182062"/>
    <lineage>
        <taxon>Eukaryota</taxon>
        <taxon>Fungi</taxon>
        <taxon>Dikarya</taxon>
        <taxon>Basidiomycota</taxon>
        <taxon>Agaricomycotina</taxon>
        <taxon>Agaricomycetes</taxon>
        <taxon>Agaricomycetidae</taxon>
        <taxon>Agaricales</taxon>
        <taxon>Marasmiineae</taxon>
        <taxon>Marasmiaceae</taxon>
        <taxon>Tetrapyrgos</taxon>
    </lineage>
</organism>
<protein>
    <submittedName>
        <fullName evidence="1">Uncharacterized protein</fullName>
    </submittedName>
</protein>
<dbReference type="EMBL" id="JAACJM010000344">
    <property type="protein sequence ID" value="KAF5329224.1"/>
    <property type="molecule type" value="Genomic_DNA"/>
</dbReference>
<dbReference type="Proteomes" id="UP000559256">
    <property type="component" value="Unassembled WGS sequence"/>
</dbReference>
<dbReference type="OrthoDB" id="3100663at2759"/>
<accession>A0A8H5BTF2</accession>
<comment type="caution">
    <text evidence="1">The sequence shown here is derived from an EMBL/GenBank/DDBJ whole genome shotgun (WGS) entry which is preliminary data.</text>
</comment>
<name>A0A8H5BTF2_9AGAR</name>
<evidence type="ECO:0000313" key="2">
    <source>
        <dbReference type="Proteomes" id="UP000559256"/>
    </source>
</evidence>
<proteinExistence type="predicted"/>
<sequence>MDLSGIYPKGVHFSLVRDWQKWLADNPDAAKLPVSQLDHMKNFQGSPVHHEFVIFTVDIVGPNYQHYDQRIIAERQYLDSPDLVIYGPWDKQDEDRTEKYRFRKADRLGILDFHAPYPTVSEIASIFVKLANERPDYSFNKSNCFWFAGSVWTSLERRAFRKTTTAYFDLRRKFLGMIWGFSYNDVGEQQQIQQETITTPAADYPAEELQQEEERNRVVREAILAPEYPSTELAQEKHLEEIVRKTIPENKFT</sequence>